<dbReference type="EMBL" id="FOTK01000055">
    <property type="protein sequence ID" value="SFM77605.1"/>
    <property type="molecule type" value="Genomic_DNA"/>
</dbReference>
<organism evidence="1 2">
    <name type="scientific">Methylobacterium pseudosasicola</name>
    <dbReference type="NCBI Taxonomy" id="582667"/>
    <lineage>
        <taxon>Bacteria</taxon>
        <taxon>Pseudomonadati</taxon>
        <taxon>Pseudomonadota</taxon>
        <taxon>Alphaproteobacteria</taxon>
        <taxon>Hyphomicrobiales</taxon>
        <taxon>Methylobacteriaceae</taxon>
        <taxon>Methylobacterium</taxon>
    </lineage>
</organism>
<name>A0A1I4TLS6_9HYPH</name>
<protein>
    <submittedName>
        <fullName evidence="1">Uncharacterized protein</fullName>
    </submittedName>
</protein>
<sequence>MQIEPDRKLSDQELDQLARKLFAEVRGETSEAQAERALQSAGEVAGEVVPILPDWLLEVGDNDAEGNSTA</sequence>
<accession>A0A1I4TLS6</accession>
<dbReference type="Proteomes" id="UP000199048">
    <property type="component" value="Unassembled WGS sequence"/>
</dbReference>
<keyword evidence="2" id="KW-1185">Reference proteome</keyword>
<evidence type="ECO:0000313" key="2">
    <source>
        <dbReference type="Proteomes" id="UP000199048"/>
    </source>
</evidence>
<gene>
    <name evidence="1" type="ORF">SAMN05192568_105521</name>
</gene>
<evidence type="ECO:0000313" key="1">
    <source>
        <dbReference type="EMBL" id="SFM77605.1"/>
    </source>
</evidence>
<reference evidence="2" key="1">
    <citation type="submission" date="2016-10" db="EMBL/GenBank/DDBJ databases">
        <authorList>
            <person name="Varghese N."/>
            <person name="Submissions S."/>
        </authorList>
    </citation>
    <scope>NUCLEOTIDE SEQUENCE [LARGE SCALE GENOMIC DNA]</scope>
    <source>
        <strain evidence="2">BL36</strain>
    </source>
</reference>
<dbReference type="AlphaFoldDB" id="A0A1I4TLS6"/>
<dbReference type="OrthoDB" id="8005112at2"/>
<proteinExistence type="predicted"/>
<dbReference type="RefSeq" id="WP_092046342.1">
    <property type="nucleotide sequence ID" value="NZ_FOTK01000055.1"/>
</dbReference>